<dbReference type="Proteomes" id="UP000249419">
    <property type="component" value="Unassembled WGS sequence"/>
</dbReference>
<dbReference type="CDD" id="cd05289">
    <property type="entry name" value="MDR_like_2"/>
    <property type="match status" value="1"/>
</dbReference>
<evidence type="ECO:0000313" key="5">
    <source>
        <dbReference type="Proteomes" id="UP000198864"/>
    </source>
</evidence>
<evidence type="ECO:0000313" key="6">
    <source>
        <dbReference type="Proteomes" id="UP000249419"/>
    </source>
</evidence>
<dbReference type="InterPro" id="IPR011032">
    <property type="entry name" value="GroES-like_sf"/>
</dbReference>
<dbReference type="InterPro" id="IPR013149">
    <property type="entry name" value="ADH-like_C"/>
</dbReference>
<dbReference type="AlphaFoldDB" id="A0A1C4VDZ8"/>
<dbReference type="Pfam" id="PF08240">
    <property type="entry name" value="ADH_N"/>
    <property type="match status" value="1"/>
</dbReference>
<evidence type="ECO:0000259" key="2">
    <source>
        <dbReference type="SMART" id="SM00829"/>
    </source>
</evidence>
<organism evidence="4 5">
    <name type="scientific">Micromonospora saelicesensis</name>
    <dbReference type="NCBI Taxonomy" id="285676"/>
    <lineage>
        <taxon>Bacteria</taxon>
        <taxon>Bacillati</taxon>
        <taxon>Actinomycetota</taxon>
        <taxon>Actinomycetes</taxon>
        <taxon>Micromonosporales</taxon>
        <taxon>Micromonosporaceae</taxon>
        <taxon>Micromonospora</taxon>
    </lineage>
</organism>
<evidence type="ECO:0000313" key="3">
    <source>
        <dbReference type="EMBL" id="RAO36780.1"/>
    </source>
</evidence>
<dbReference type="Gene3D" id="3.90.180.10">
    <property type="entry name" value="Medium-chain alcohol dehydrogenases, catalytic domain"/>
    <property type="match status" value="1"/>
</dbReference>
<dbReference type="SUPFAM" id="SSF51735">
    <property type="entry name" value="NAD(P)-binding Rossmann-fold domains"/>
    <property type="match status" value="1"/>
</dbReference>
<accession>A0A1C4VDZ8</accession>
<dbReference type="SUPFAM" id="SSF50129">
    <property type="entry name" value="GroES-like"/>
    <property type="match status" value="1"/>
</dbReference>
<dbReference type="InterPro" id="IPR013154">
    <property type="entry name" value="ADH-like_N"/>
</dbReference>
<dbReference type="EMBL" id="FMCR01000001">
    <property type="protein sequence ID" value="SCE82250.1"/>
    <property type="molecule type" value="Genomic_DNA"/>
</dbReference>
<dbReference type="RefSeq" id="WP_208603693.1">
    <property type="nucleotide sequence ID" value="NZ_CP192017.1"/>
</dbReference>
<reference evidence="3 6" key="2">
    <citation type="submission" date="2018-03" db="EMBL/GenBank/DDBJ databases">
        <title>Defining the species Micromonospora saelicesensis and Micromonospora noduli under the framework of genomics.</title>
        <authorList>
            <person name="Riesco R."/>
            <person name="Trujillo M.E."/>
        </authorList>
    </citation>
    <scope>NUCLEOTIDE SEQUENCE [LARGE SCALE GENOMIC DNA]</scope>
    <source>
        <strain evidence="3 6">PSN13</strain>
    </source>
</reference>
<dbReference type="Proteomes" id="UP000198864">
    <property type="component" value="Unassembled WGS sequence"/>
</dbReference>
<dbReference type="SMART" id="SM00829">
    <property type="entry name" value="PKS_ER"/>
    <property type="match status" value="1"/>
</dbReference>
<dbReference type="Pfam" id="PF00107">
    <property type="entry name" value="ADH_zinc_N"/>
    <property type="match status" value="1"/>
</dbReference>
<reference evidence="4 5" key="1">
    <citation type="submission" date="2016-06" db="EMBL/GenBank/DDBJ databases">
        <authorList>
            <person name="Kjaerup R.B."/>
            <person name="Dalgaard T.S."/>
            <person name="Juul-Madsen H.R."/>
        </authorList>
    </citation>
    <scope>NUCLEOTIDE SEQUENCE [LARGE SCALE GENOMIC DNA]</scope>
    <source>
        <strain evidence="4 5">DSM 44871</strain>
    </source>
</reference>
<keyword evidence="1" id="KW-0521">NADP</keyword>
<sequence length="323" mass="33080">MVDGDVPERMQAAALDEFGGPEVITLRKLPIPQVADDEVLIKVLSAGVGVWDAYEREGVLVPEGSALPIVPGSDGAGTVIAAGSKVTSLAVGDLVYVSATARPKGGFYAEYASVKAEYAAKVPDGVPAEHAGAMPTDALTALAGLDTVSLSAGAWLLIFGASGGQGHLAVQLAKRQGLNVIAVASGADGVALVTRLGADVSLDGHGDMTDVLARIRDAAPGGVNAILAMAGGATLDRLTEALADGGVVAFAHGVRPEPQERPGVMVRAYDGESSPRQLQRLNELIEAGPFVVHVAEKFPLGKVRDAHQRLQTSYSGKLLLTVA</sequence>
<dbReference type="InterPro" id="IPR051603">
    <property type="entry name" value="Zinc-ADH_QOR/CCCR"/>
</dbReference>
<dbReference type="STRING" id="285676.GA0070561_1914"/>
<dbReference type="GO" id="GO:0016491">
    <property type="term" value="F:oxidoreductase activity"/>
    <property type="evidence" value="ECO:0007669"/>
    <property type="project" value="InterPro"/>
</dbReference>
<proteinExistence type="predicted"/>
<dbReference type="InterPro" id="IPR020843">
    <property type="entry name" value="ER"/>
</dbReference>
<dbReference type="InterPro" id="IPR036291">
    <property type="entry name" value="NAD(P)-bd_dom_sf"/>
</dbReference>
<protein>
    <submittedName>
        <fullName evidence="4">NADPH:quinone reductase</fullName>
    </submittedName>
</protein>
<dbReference type="Gene3D" id="3.40.50.720">
    <property type="entry name" value="NAD(P)-binding Rossmann-like Domain"/>
    <property type="match status" value="1"/>
</dbReference>
<feature type="domain" description="Enoyl reductase (ER)" evidence="2">
    <location>
        <begin position="19"/>
        <end position="320"/>
    </location>
</feature>
<evidence type="ECO:0000313" key="4">
    <source>
        <dbReference type="EMBL" id="SCE82250.1"/>
    </source>
</evidence>
<evidence type="ECO:0000256" key="1">
    <source>
        <dbReference type="ARBA" id="ARBA00022857"/>
    </source>
</evidence>
<dbReference type="EMBL" id="PYAG01000006">
    <property type="protein sequence ID" value="RAO36780.1"/>
    <property type="molecule type" value="Genomic_DNA"/>
</dbReference>
<name>A0A1C4VDZ8_9ACTN</name>
<dbReference type="PANTHER" id="PTHR44154:SF1">
    <property type="entry name" value="QUINONE OXIDOREDUCTASE"/>
    <property type="match status" value="1"/>
</dbReference>
<gene>
    <name evidence="4" type="ORF">GA0070561_1914</name>
    <name evidence="3" type="ORF">PSN13_01694</name>
</gene>
<dbReference type="PANTHER" id="PTHR44154">
    <property type="entry name" value="QUINONE OXIDOREDUCTASE"/>
    <property type="match status" value="1"/>
</dbReference>